<protein>
    <recommendedName>
        <fullName evidence="3">Phage tail protein</fullName>
    </recommendedName>
</protein>
<dbReference type="PANTHER" id="PTHR38009">
    <property type="entry name" value="CONSERVED HYPOTHETICAL PHAGE TAIL PROTEIN"/>
    <property type="match status" value="1"/>
</dbReference>
<sequence length="157" mass="17351">MTPPGTGAHGLAMRFHVQIDGLDLGAWSSCKGLDIKAKVERIYDPGDYSHKRILFADVDYEVVKLERAVDATSSPVLRSWLAERFSPWSQPGVMPELLSIVTGGTTATITLLDARWAEVCSWTLRNPFPSGWTGPQLSAKESRVAIERLELVHEGFL</sequence>
<dbReference type="NCBIfam" id="TIGR02241">
    <property type="entry name" value="conserved hypothetical phage tail region protein"/>
    <property type="match status" value="1"/>
</dbReference>
<dbReference type="Pfam" id="PF06841">
    <property type="entry name" value="Phage_T4_gp19"/>
    <property type="match status" value="1"/>
</dbReference>
<dbReference type="AlphaFoldDB" id="A0A1Q9LK81"/>
<dbReference type="InterPro" id="IPR011747">
    <property type="entry name" value="CHP02241"/>
</dbReference>
<dbReference type="EMBL" id="MKQR01000016">
    <property type="protein sequence ID" value="OLR92395.1"/>
    <property type="molecule type" value="Genomic_DNA"/>
</dbReference>
<keyword evidence="2" id="KW-1185">Reference proteome</keyword>
<name>A0A1Q9LK81_9PSEU</name>
<evidence type="ECO:0000313" key="2">
    <source>
        <dbReference type="Proteomes" id="UP000186040"/>
    </source>
</evidence>
<dbReference type="PANTHER" id="PTHR38009:SF1">
    <property type="entry name" value="CONSERVED HYPOTHETICAL PHAGE TAIL PROTEIN"/>
    <property type="match status" value="1"/>
</dbReference>
<proteinExistence type="predicted"/>
<dbReference type="GO" id="GO:0005198">
    <property type="term" value="F:structural molecule activity"/>
    <property type="evidence" value="ECO:0007669"/>
    <property type="project" value="InterPro"/>
</dbReference>
<evidence type="ECO:0008006" key="3">
    <source>
        <dbReference type="Google" id="ProtNLM"/>
    </source>
</evidence>
<accession>A0A1Q9LK81</accession>
<dbReference type="RefSeq" id="WP_075975538.1">
    <property type="nucleotide sequence ID" value="NZ_MKQR01000016.1"/>
</dbReference>
<reference evidence="1 2" key="1">
    <citation type="submission" date="2016-10" db="EMBL/GenBank/DDBJ databases">
        <title>The Draft Genome Sequence of Actinokineospora bangkokensis 44EHWT reveals the biosynthetic pathway of antifungal compounds Thailandins with unusual extender unit butylmalonyl-CoA.</title>
        <authorList>
            <person name="Greule A."/>
            <person name="Intra B."/>
            <person name="Flemming S."/>
            <person name="Rommel M.G."/>
            <person name="Panbangred W."/>
            <person name="Bechthold A."/>
        </authorList>
    </citation>
    <scope>NUCLEOTIDE SEQUENCE [LARGE SCALE GENOMIC DNA]</scope>
    <source>
        <strain evidence="1 2">44EHW</strain>
    </source>
</reference>
<comment type="caution">
    <text evidence="1">The sequence shown here is derived from an EMBL/GenBank/DDBJ whole genome shotgun (WGS) entry which is preliminary data.</text>
</comment>
<dbReference type="InterPro" id="IPR010667">
    <property type="entry name" value="Phage_T4_Gp19"/>
</dbReference>
<dbReference type="Proteomes" id="UP000186040">
    <property type="component" value="Unassembled WGS sequence"/>
</dbReference>
<gene>
    <name evidence="1" type="ORF">BJP25_20120</name>
</gene>
<organism evidence="1 2">
    <name type="scientific">Actinokineospora bangkokensis</name>
    <dbReference type="NCBI Taxonomy" id="1193682"/>
    <lineage>
        <taxon>Bacteria</taxon>
        <taxon>Bacillati</taxon>
        <taxon>Actinomycetota</taxon>
        <taxon>Actinomycetes</taxon>
        <taxon>Pseudonocardiales</taxon>
        <taxon>Pseudonocardiaceae</taxon>
        <taxon>Actinokineospora</taxon>
    </lineage>
</organism>
<evidence type="ECO:0000313" key="1">
    <source>
        <dbReference type="EMBL" id="OLR92395.1"/>
    </source>
</evidence>
<dbReference type="OrthoDB" id="9799891at2"/>
<dbReference type="STRING" id="1193682.BJP25_20120"/>